<dbReference type="EMBL" id="OU898276">
    <property type="protein sequence ID" value="CAG9826598.1"/>
    <property type="molecule type" value="Genomic_DNA"/>
</dbReference>
<dbReference type="Pfam" id="PF16071">
    <property type="entry name" value="DUF4812"/>
    <property type="match status" value="1"/>
</dbReference>
<dbReference type="Proteomes" id="UP001153709">
    <property type="component" value="Chromosome 1"/>
</dbReference>
<accession>A0A9N9X8Y8</accession>
<feature type="compositionally biased region" description="Basic and acidic residues" evidence="1">
    <location>
        <begin position="7"/>
        <end position="16"/>
    </location>
</feature>
<dbReference type="OrthoDB" id="521617at2759"/>
<feature type="region of interest" description="Disordered" evidence="1">
    <location>
        <begin position="1"/>
        <end position="21"/>
    </location>
</feature>
<feature type="region of interest" description="Disordered" evidence="1">
    <location>
        <begin position="206"/>
        <end position="234"/>
    </location>
</feature>
<feature type="domain" description="DUF4812" evidence="2">
    <location>
        <begin position="344"/>
        <end position="407"/>
    </location>
</feature>
<evidence type="ECO:0000313" key="3">
    <source>
        <dbReference type="EMBL" id="CAG9826598.1"/>
    </source>
</evidence>
<evidence type="ECO:0000259" key="2">
    <source>
        <dbReference type="Pfam" id="PF16071"/>
    </source>
</evidence>
<name>A0A9N9X8Y8_DIABA</name>
<protein>
    <recommendedName>
        <fullName evidence="2">DUF4812 domain-containing protein</fullName>
    </recommendedName>
</protein>
<sequence>MSLKTVAKNDENKENAVEPIAEAVPYVPGDLTDKQHQHPTYEKLSKNRFPTEQPLLNGFPRIRDDFSKLPEVKQDVNKEVEEFYATHKQMVQTHPSHSSPLPKKERILSPILAAISNFNLAKKLHKENLEHNPLPDTLTDAMYRKMLLHRQGKDYEGKEHFATGVGWKGYPGYGPTRCTKLKVYRPKTSGSPKDETICSFDRNGDLFGNRRSKRTPPRSIHSDSEKSDGKKRAKSAIEVDKCSIDSKLTSISAKSRAKSAYNLLEADNNSNTSKDNLNLHRSTPNLDQILEQRPKKCSKIHNKFCVACEMKNVSLTEKRPKSEYKTAFKAGVPHKIVSRPIYNLKVARPKDPYMVKNYVIDSLAPPFSFQKKKREDYPEHWRLATVYQHSYKPIYARKRPFMQTVFK</sequence>
<organism evidence="3 4">
    <name type="scientific">Diabrotica balteata</name>
    <name type="common">Banded cucumber beetle</name>
    <dbReference type="NCBI Taxonomy" id="107213"/>
    <lineage>
        <taxon>Eukaryota</taxon>
        <taxon>Metazoa</taxon>
        <taxon>Ecdysozoa</taxon>
        <taxon>Arthropoda</taxon>
        <taxon>Hexapoda</taxon>
        <taxon>Insecta</taxon>
        <taxon>Pterygota</taxon>
        <taxon>Neoptera</taxon>
        <taxon>Endopterygota</taxon>
        <taxon>Coleoptera</taxon>
        <taxon>Polyphaga</taxon>
        <taxon>Cucujiformia</taxon>
        <taxon>Chrysomeloidea</taxon>
        <taxon>Chrysomelidae</taxon>
        <taxon>Galerucinae</taxon>
        <taxon>Diabroticina</taxon>
        <taxon>Diabroticites</taxon>
        <taxon>Diabrotica</taxon>
    </lineage>
</organism>
<evidence type="ECO:0000256" key="1">
    <source>
        <dbReference type="SAM" id="MobiDB-lite"/>
    </source>
</evidence>
<dbReference type="InterPro" id="IPR032084">
    <property type="entry name" value="DUF4812"/>
</dbReference>
<feature type="compositionally biased region" description="Basic and acidic residues" evidence="1">
    <location>
        <begin position="220"/>
        <end position="234"/>
    </location>
</feature>
<evidence type="ECO:0000313" key="4">
    <source>
        <dbReference type="Proteomes" id="UP001153709"/>
    </source>
</evidence>
<dbReference type="AlphaFoldDB" id="A0A9N9X8Y8"/>
<gene>
    <name evidence="3" type="ORF">DIABBA_LOCUS701</name>
</gene>
<reference evidence="3" key="1">
    <citation type="submission" date="2022-01" db="EMBL/GenBank/DDBJ databases">
        <authorList>
            <person name="King R."/>
        </authorList>
    </citation>
    <scope>NUCLEOTIDE SEQUENCE</scope>
</reference>
<proteinExistence type="predicted"/>
<keyword evidence="4" id="KW-1185">Reference proteome</keyword>